<organism evidence="3 4">
    <name type="scientific">Xenoophorus captivus</name>
    <dbReference type="NCBI Taxonomy" id="1517983"/>
    <lineage>
        <taxon>Eukaryota</taxon>
        <taxon>Metazoa</taxon>
        <taxon>Chordata</taxon>
        <taxon>Craniata</taxon>
        <taxon>Vertebrata</taxon>
        <taxon>Euteleostomi</taxon>
        <taxon>Actinopterygii</taxon>
        <taxon>Neopterygii</taxon>
        <taxon>Teleostei</taxon>
        <taxon>Neoteleostei</taxon>
        <taxon>Acanthomorphata</taxon>
        <taxon>Ovalentaria</taxon>
        <taxon>Atherinomorphae</taxon>
        <taxon>Cyprinodontiformes</taxon>
        <taxon>Goodeidae</taxon>
        <taxon>Xenoophorus</taxon>
    </lineage>
</organism>
<dbReference type="Gene3D" id="2.60.40.10">
    <property type="entry name" value="Immunoglobulins"/>
    <property type="match status" value="2"/>
</dbReference>
<gene>
    <name evidence="3" type="ORF">XENOCAPTIV_013827</name>
</gene>
<evidence type="ECO:0000259" key="2">
    <source>
        <dbReference type="PROSITE" id="PS50835"/>
    </source>
</evidence>
<evidence type="ECO:0000313" key="3">
    <source>
        <dbReference type="EMBL" id="MEQ2213369.1"/>
    </source>
</evidence>
<keyword evidence="4" id="KW-1185">Reference proteome</keyword>
<name>A0ABV0RYW2_9TELE</name>
<dbReference type="PROSITE" id="PS50835">
    <property type="entry name" value="IG_LIKE"/>
    <property type="match status" value="2"/>
</dbReference>
<comment type="caution">
    <text evidence="3">The sequence shown here is derived from an EMBL/GenBank/DDBJ whole genome shotgun (WGS) entry which is preliminary data.</text>
</comment>
<dbReference type="PANTHER" id="PTHR10075">
    <property type="entry name" value="BASIGIN RELATED"/>
    <property type="match status" value="1"/>
</dbReference>
<dbReference type="SUPFAM" id="SSF48726">
    <property type="entry name" value="Immunoglobulin"/>
    <property type="match status" value="2"/>
</dbReference>
<feature type="domain" description="Ig-like" evidence="2">
    <location>
        <begin position="339"/>
        <end position="447"/>
    </location>
</feature>
<evidence type="ECO:0000256" key="1">
    <source>
        <dbReference type="ARBA" id="ARBA00023319"/>
    </source>
</evidence>
<protein>
    <recommendedName>
        <fullName evidence="2">Ig-like domain-containing protein</fullName>
    </recommendedName>
</protein>
<dbReference type="PANTHER" id="PTHR10075:SF100">
    <property type="entry name" value="FASCICLIN-2"/>
    <property type="match status" value="1"/>
</dbReference>
<dbReference type="Pfam" id="PF13927">
    <property type="entry name" value="Ig_3"/>
    <property type="match status" value="2"/>
</dbReference>
<dbReference type="SMART" id="SM00408">
    <property type="entry name" value="IGc2"/>
    <property type="match status" value="2"/>
</dbReference>
<dbReference type="SMART" id="SM00409">
    <property type="entry name" value="IG"/>
    <property type="match status" value="2"/>
</dbReference>
<dbReference type="InterPro" id="IPR003599">
    <property type="entry name" value="Ig_sub"/>
</dbReference>
<evidence type="ECO:0000313" key="4">
    <source>
        <dbReference type="Proteomes" id="UP001434883"/>
    </source>
</evidence>
<dbReference type="InterPro" id="IPR013783">
    <property type="entry name" value="Ig-like_fold"/>
</dbReference>
<dbReference type="Proteomes" id="UP001434883">
    <property type="component" value="Unassembled WGS sequence"/>
</dbReference>
<dbReference type="InterPro" id="IPR007110">
    <property type="entry name" value="Ig-like_dom"/>
</dbReference>
<feature type="non-terminal residue" evidence="3">
    <location>
        <position position="1"/>
    </location>
</feature>
<dbReference type="InterPro" id="IPR003598">
    <property type="entry name" value="Ig_sub2"/>
</dbReference>
<keyword evidence="1" id="KW-0393">Immunoglobulin domain</keyword>
<dbReference type="EMBL" id="JAHRIN010061691">
    <property type="protein sequence ID" value="MEQ2213369.1"/>
    <property type="molecule type" value="Genomic_DNA"/>
</dbReference>
<accession>A0ABV0RYW2</accession>
<dbReference type="InterPro" id="IPR036179">
    <property type="entry name" value="Ig-like_dom_sf"/>
</dbReference>
<dbReference type="CDD" id="cd00096">
    <property type="entry name" value="Ig"/>
    <property type="match status" value="2"/>
</dbReference>
<feature type="domain" description="Ig-like" evidence="2">
    <location>
        <begin position="274"/>
        <end position="337"/>
    </location>
</feature>
<sequence length="638" mass="71680">LALIEYQFSFYPSYSFPGVVKCKKERGSAETCPQCSFPQLLNGTQLLELTTGKLVCERPVLRSPLKQWDNPLWAESEAEPDLPYTRDLEKPLGQLTIVLSDSHGNRAFVSCDVRHPGDSSSMTWTLNPQSPIQLSVNVSLVTILECEIDRETLQNIWQLVAYYYESPAILERGQQRVNTSRVTYQYSQAVNENSPYFTELKGYLEAAPAWLLQPRVTLKLNRLQTTTRKLVMDFTTLITKNINSHGRQEDDNDITSSWALIHRRTTGRVQVALEGSKVHLECIVVTSDPEAKVEWMLPDLSTAEEATDKVEISERGQLVILNATLSDSGLYHCVVRSKPGVDLMPLRLTVKERLLGPTAYNGQKIIIEKGNSLSLPCEVTSAQPSQTLWYLPKNQALLPTQQTRRAEVMENGTLVVRKMTQEDAGEYSCLASNLYGVDMLSHMVEVTGEMASEKTEVQTDREPLILPLGVDEGEGSGGNYQEIIQPFATQLPEKAGRQHKRPDGLFKRTRLKNLKRKPNKSVKELDPNRWEEILAKTKAKPSVPLPTEQSCEEPSTVTIQASTVKPTTTSLSTTAQTLFFFTTPPYTKINSRYEKMEDSYKVSEIQPNQLLVLHPTILRSTVSSVQQISETEKAISKT</sequence>
<proteinExistence type="predicted"/>
<reference evidence="3 4" key="1">
    <citation type="submission" date="2021-06" db="EMBL/GenBank/DDBJ databases">
        <authorList>
            <person name="Palmer J.M."/>
        </authorList>
    </citation>
    <scope>NUCLEOTIDE SEQUENCE [LARGE SCALE GENOMIC DNA]</scope>
    <source>
        <strain evidence="3 4">XC_2019</strain>
        <tissue evidence="3">Muscle</tissue>
    </source>
</reference>